<evidence type="ECO:0000256" key="3">
    <source>
        <dbReference type="ARBA" id="ARBA00022525"/>
    </source>
</evidence>
<evidence type="ECO:0000256" key="7">
    <source>
        <dbReference type="SAM" id="SignalP"/>
    </source>
</evidence>
<dbReference type="Gene3D" id="2.10.90.10">
    <property type="entry name" value="Cystine-knot cytokines"/>
    <property type="match status" value="1"/>
</dbReference>
<dbReference type="PANTHER" id="PTHR11848:SF309">
    <property type="entry name" value="INHIBIN BETA CHAIN"/>
    <property type="match status" value="1"/>
</dbReference>
<keyword evidence="7" id="KW-0732">Signal</keyword>
<evidence type="ECO:0000256" key="4">
    <source>
        <dbReference type="ARBA" id="ARBA00023030"/>
    </source>
</evidence>
<protein>
    <submittedName>
        <fullName evidence="10">Dawdle</fullName>
    </submittedName>
</protein>
<dbReference type="PANTHER" id="PTHR11848">
    <property type="entry name" value="TGF-BETA FAMILY"/>
    <property type="match status" value="1"/>
</dbReference>
<dbReference type="SUPFAM" id="SSF57501">
    <property type="entry name" value="Cystine-knot cytokines"/>
    <property type="match status" value="1"/>
</dbReference>
<evidence type="ECO:0000256" key="6">
    <source>
        <dbReference type="RuleBase" id="RU000354"/>
    </source>
</evidence>
<accession>A0A5B8IFS1</accession>
<dbReference type="GO" id="GO:0005125">
    <property type="term" value="F:cytokine activity"/>
    <property type="evidence" value="ECO:0007669"/>
    <property type="project" value="TreeGrafter"/>
</dbReference>
<feature type="chain" id="PRO_5044618606" evidence="7">
    <location>
        <begin position="28"/>
        <end position="382"/>
    </location>
</feature>
<dbReference type="InterPro" id="IPR015615">
    <property type="entry name" value="TGF-beta-rel"/>
</dbReference>
<dbReference type="InterPro" id="IPR017948">
    <property type="entry name" value="TGFb_CS"/>
</dbReference>
<feature type="domain" description="TGF-beta family profile" evidence="8">
    <location>
        <begin position="258"/>
        <end position="381"/>
    </location>
</feature>
<dbReference type="Proteomes" id="UP001487740">
    <property type="component" value="Unassembled WGS sequence"/>
</dbReference>
<evidence type="ECO:0000313" key="11">
    <source>
        <dbReference type="Proteomes" id="UP001487740"/>
    </source>
</evidence>
<sequence length="382" mass="43107">MTISLRLLPVLAGALALLPLAVPGVGGMNPLSLIRNLDNIRINEIGSREVTSASPEGSTVSSRHLRFYSHERIKERILAKMQLSEEPRFHQPLEKLPDIIREGLSQVILPQQPPSTQAPPTLEKASILLASQRKPCRGRRGVLCLRFTLGNSTMQDVTTTTLWLWKTKDQRQTKNIFFVNEGNPRGNRTLLAKASVTETLDGWVKLDISAAMQRWMLKETQEVNLNVWCSTCSRHALTSKIADHTPFIVIAATETNTHQRRSVERECSGQDGDRCCREAINLTSTEMGWDDWLISPRNFAFYYCNGSCPAYPLIDETFNGTEYSKIKKHLMQEGKLGPRDKLKPCCSPTSYKSMDLLFYSGTREIRHRRVTDLLVSSCGCRD</sequence>
<dbReference type="PRINTS" id="PR00669">
    <property type="entry name" value="INHIBINA"/>
</dbReference>
<feature type="signal peptide" evidence="7">
    <location>
        <begin position="1"/>
        <end position="27"/>
    </location>
</feature>
<dbReference type="Gene3D" id="2.60.120.970">
    <property type="match status" value="1"/>
</dbReference>
<evidence type="ECO:0000259" key="8">
    <source>
        <dbReference type="PROSITE" id="PS51362"/>
    </source>
</evidence>
<dbReference type="GO" id="GO:0005615">
    <property type="term" value="C:extracellular space"/>
    <property type="evidence" value="ECO:0007669"/>
    <property type="project" value="TreeGrafter"/>
</dbReference>
<keyword evidence="3" id="KW-0964">Secreted</keyword>
<dbReference type="PROSITE" id="PS00250">
    <property type="entry name" value="TGF_BETA_1"/>
    <property type="match status" value="1"/>
</dbReference>
<dbReference type="Pfam" id="PF00019">
    <property type="entry name" value="TGF_beta"/>
    <property type="match status" value="1"/>
</dbReference>
<dbReference type="SMART" id="SM00204">
    <property type="entry name" value="TGFB"/>
    <property type="match status" value="1"/>
</dbReference>
<name>A0A5B8IFS1_SCYPA</name>
<reference evidence="9 11" key="2">
    <citation type="submission" date="2023-03" db="EMBL/GenBank/DDBJ databases">
        <title>High-quality genome of Scylla paramamosain provides insights in environmental adaptation.</title>
        <authorList>
            <person name="Zhang L."/>
        </authorList>
    </citation>
    <scope>NUCLEOTIDE SEQUENCE [LARGE SCALE GENOMIC DNA]</scope>
    <source>
        <strain evidence="9">LZ_2023a</strain>
        <tissue evidence="9">Muscle</tissue>
    </source>
</reference>
<evidence type="ECO:0000313" key="9">
    <source>
        <dbReference type="EMBL" id="KAK8397816.1"/>
    </source>
</evidence>
<keyword evidence="11" id="KW-1185">Reference proteome</keyword>
<proteinExistence type="evidence at transcript level"/>
<evidence type="ECO:0000256" key="1">
    <source>
        <dbReference type="ARBA" id="ARBA00004613"/>
    </source>
</evidence>
<organism evidence="10">
    <name type="scientific">Scylla paramamosain</name>
    <name type="common">Mud crab</name>
    <dbReference type="NCBI Taxonomy" id="85552"/>
    <lineage>
        <taxon>Eukaryota</taxon>
        <taxon>Metazoa</taxon>
        <taxon>Ecdysozoa</taxon>
        <taxon>Arthropoda</taxon>
        <taxon>Crustacea</taxon>
        <taxon>Multicrustacea</taxon>
        <taxon>Malacostraca</taxon>
        <taxon>Eumalacostraca</taxon>
        <taxon>Eucarida</taxon>
        <taxon>Decapoda</taxon>
        <taxon>Pleocyemata</taxon>
        <taxon>Brachyura</taxon>
        <taxon>Eubrachyura</taxon>
        <taxon>Portunoidea</taxon>
        <taxon>Portunidae</taxon>
        <taxon>Portuninae</taxon>
        <taxon>Scylla</taxon>
    </lineage>
</organism>
<evidence type="ECO:0000256" key="2">
    <source>
        <dbReference type="ARBA" id="ARBA00006656"/>
    </source>
</evidence>
<keyword evidence="5" id="KW-1015">Disulfide bond</keyword>
<dbReference type="PROSITE" id="PS51362">
    <property type="entry name" value="TGF_BETA_2"/>
    <property type="match status" value="1"/>
</dbReference>
<comment type="similarity">
    <text evidence="2 6">Belongs to the TGF-beta family.</text>
</comment>
<dbReference type="EMBL" id="MK372918">
    <property type="protein sequence ID" value="QDX46950.1"/>
    <property type="molecule type" value="mRNA"/>
</dbReference>
<evidence type="ECO:0000256" key="5">
    <source>
        <dbReference type="ARBA" id="ARBA00023157"/>
    </source>
</evidence>
<comment type="subcellular location">
    <subcellularLocation>
        <location evidence="1">Secreted</location>
    </subcellularLocation>
</comment>
<reference evidence="10" key="1">
    <citation type="submission" date="2019-01" db="EMBL/GenBank/DDBJ databases">
        <authorList>
            <person name="Zhou Y."/>
            <person name="Shu M."/>
        </authorList>
    </citation>
    <scope>NUCLEOTIDE SEQUENCE</scope>
</reference>
<dbReference type="EMBL" id="JARAKH010000013">
    <property type="protein sequence ID" value="KAK8397816.1"/>
    <property type="molecule type" value="Genomic_DNA"/>
</dbReference>
<gene>
    <name evidence="9" type="ORF">O3P69_004544</name>
</gene>
<dbReference type="AlphaFoldDB" id="A0A5B8IFS1"/>
<dbReference type="GO" id="GO:0008083">
    <property type="term" value="F:growth factor activity"/>
    <property type="evidence" value="ECO:0007669"/>
    <property type="project" value="UniProtKB-KW"/>
</dbReference>
<dbReference type="InterPro" id="IPR001839">
    <property type="entry name" value="TGF-b_C"/>
</dbReference>
<keyword evidence="4 6" id="KW-0339">Growth factor</keyword>
<evidence type="ECO:0000313" key="10">
    <source>
        <dbReference type="EMBL" id="QDX46950.1"/>
    </source>
</evidence>
<dbReference type="InterPro" id="IPR029034">
    <property type="entry name" value="Cystine-knot_cytokine"/>
</dbReference>